<comment type="caution">
    <text evidence="1">The sequence shown here is derived from an EMBL/GenBank/DDBJ whole genome shotgun (WGS) entry which is preliminary data.</text>
</comment>
<dbReference type="RefSeq" id="WP_006187019.1">
    <property type="nucleotide sequence ID" value="NZ_AOII01000099.1"/>
</dbReference>
<accession>L9YGF0</accession>
<organism evidence="1 2">
    <name type="scientific">Natrinema pallidum DSM 3751</name>
    <dbReference type="NCBI Taxonomy" id="1227495"/>
    <lineage>
        <taxon>Archaea</taxon>
        <taxon>Methanobacteriati</taxon>
        <taxon>Methanobacteriota</taxon>
        <taxon>Stenosarchaea group</taxon>
        <taxon>Halobacteria</taxon>
        <taxon>Halobacteriales</taxon>
        <taxon>Natrialbaceae</taxon>
        <taxon>Natrinema</taxon>
    </lineage>
</organism>
<dbReference type="EMBL" id="AOII01000099">
    <property type="protein sequence ID" value="ELY73200.1"/>
    <property type="molecule type" value="Genomic_DNA"/>
</dbReference>
<evidence type="ECO:0000313" key="1">
    <source>
        <dbReference type="EMBL" id="ELY73200.1"/>
    </source>
</evidence>
<sequence>MSASDEVLAGGIRDLSIHGNSIHVSIPVDGVKALGYSKEELAGESVIVTLTESGELSATIPPKEPDKRPLVAGGD</sequence>
<gene>
    <name evidence="1" type="ORF">C487_17400</name>
</gene>
<name>L9YGF0_9EURY</name>
<dbReference type="AlphaFoldDB" id="L9YGF0"/>
<evidence type="ECO:0000313" key="2">
    <source>
        <dbReference type="Proteomes" id="UP000011618"/>
    </source>
</evidence>
<dbReference type="Proteomes" id="UP000011618">
    <property type="component" value="Unassembled WGS sequence"/>
</dbReference>
<dbReference type="PATRIC" id="fig|1227495.3.peg.3479"/>
<protein>
    <submittedName>
        <fullName evidence="1">Uncharacterized protein</fullName>
    </submittedName>
</protein>
<proteinExistence type="predicted"/>
<reference evidence="1 2" key="1">
    <citation type="journal article" date="2014" name="PLoS Genet.">
        <title>Phylogenetically driven sequencing of extremely halophilic archaea reveals strategies for static and dynamic osmo-response.</title>
        <authorList>
            <person name="Becker E.A."/>
            <person name="Seitzer P.M."/>
            <person name="Tritt A."/>
            <person name="Larsen D."/>
            <person name="Krusor M."/>
            <person name="Yao A.I."/>
            <person name="Wu D."/>
            <person name="Madern D."/>
            <person name="Eisen J.A."/>
            <person name="Darling A.E."/>
            <person name="Facciotti M.T."/>
        </authorList>
    </citation>
    <scope>NUCLEOTIDE SEQUENCE [LARGE SCALE GENOMIC DNA]</scope>
    <source>
        <strain evidence="1 2">DSM 3751</strain>
    </source>
</reference>